<dbReference type="Pfam" id="PF05433">
    <property type="entry name" value="Rick_17kDa_Anti"/>
    <property type="match status" value="1"/>
</dbReference>
<evidence type="ECO:0000256" key="4">
    <source>
        <dbReference type="ARBA" id="ARBA00023136"/>
    </source>
</evidence>
<feature type="domain" description="Glycine zipper 2TM" evidence="7">
    <location>
        <begin position="133"/>
        <end position="172"/>
    </location>
</feature>
<evidence type="ECO:0000256" key="6">
    <source>
        <dbReference type="SAM" id="SignalP"/>
    </source>
</evidence>
<reference evidence="9" key="1">
    <citation type="journal article" date="2019" name="Int. J. Syst. Evol. Microbiol.">
        <title>The Global Catalogue of Microorganisms (GCM) 10K type strain sequencing project: providing services to taxonomists for standard genome sequencing and annotation.</title>
        <authorList>
            <consortium name="The Broad Institute Genomics Platform"/>
            <consortium name="The Broad Institute Genome Sequencing Center for Infectious Disease"/>
            <person name="Wu L."/>
            <person name="Ma J."/>
        </authorList>
    </citation>
    <scope>NUCLEOTIDE SEQUENCE [LARGE SCALE GENOMIC DNA]</scope>
    <source>
        <strain evidence="9">CGMCC 1.8957</strain>
    </source>
</reference>
<dbReference type="InterPro" id="IPR051407">
    <property type="entry name" value="Bact_OM_lipoprot/Surf_antigen"/>
</dbReference>
<keyword evidence="6" id="KW-0732">Signal</keyword>
<feature type="signal peptide" evidence="6">
    <location>
        <begin position="1"/>
        <end position="23"/>
    </location>
</feature>
<protein>
    <recommendedName>
        <fullName evidence="3">17 kDa surface antigen</fullName>
    </recommendedName>
</protein>
<comment type="subcellular location">
    <subcellularLocation>
        <location evidence="1">Cell outer membrane</location>
        <topology evidence="1">Lipid-anchor</topology>
    </subcellularLocation>
</comment>
<dbReference type="PANTHER" id="PTHR35603:SF2">
    <property type="entry name" value="OUTER MEMBRANE LIPOPROTEIN"/>
    <property type="match status" value="1"/>
</dbReference>
<evidence type="ECO:0000313" key="9">
    <source>
        <dbReference type="Proteomes" id="UP000652430"/>
    </source>
</evidence>
<accession>A0ABQ3LNU4</accession>
<comment type="caution">
    <text evidence="8">The sequence shown here is derived from an EMBL/GenBank/DDBJ whole genome shotgun (WGS) entry which is preliminary data.</text>
</comment>
<dbReference type="EMBL" id="BNAQ01000005">
    <property type="protein sequence ID" value="GHH21993.1"/>
    <property type="molecule type" value="Genomic_DNA"/>
</dbReference>
<evidence type="ECO:0000256" key="3">
    <source>
        <dbReference type="ARBA" id="ARBA00015281"/>
    </source>
</evidence>
<sequence>MRRLASLVPAFALLLAGVTPALAQTQAEDQRFAQAQQRLDTELGIFRAEFDRYQQARARGYRDVRPAYNDSRYADPRYADPRYDDRYEAGYDPTRYYRADPNRYQERVLSSDDRIYRGSDDRYYCKRNDGTTGLIVGAVGGGALGNVIAGGHSRGVGTILGAIAGGVLGKSVDQNNSEVRCR</sequence>
<organism evidence="8 9">
    <name type="scientific">Sphingomonas glacialis</name>
    <dbReference type="NCBI Taxonomy" id="658225"/>
    <lineage>
        <taxon>Bacteria</taxon>
        <taxon>Pseudomonadati</taxon>
        <taxon>Pseudomonadota</taxon>
        <taxon>Alphaproteobacteria</taxon>
        <taxon>Sphingomonadales</taxon>
        <taxon>Sphingomonadaceae</taxon>
        <taxon>Sphingomonas</taxon>
    </lineage>
</organism>
<proteinExistence type="inferred from homology"/>
<evidence type="ECO:0000313" key="8">
    <source>
        <dbReference type="EMBL" id="GHH21993.1"/>
    </source>
</evidence>
<evidence type="ECO:0000256" key="5">
    <source>
        <dbReference type="ARBA" id="ARBA00023288"/>
    </source>
</evidence>
<keyword evidence="5" id="KW-0449">Lipoprotein</keyword>
<feature type="chain" id="PRO_5046814344" description="17 kDa surface antigen" evidence="6">
    <location>
        <begin position="24"/>
        <end position="182"/>
    </location>
</feature>
<evidence type="ECO:0000259" key="7">
    <source>
        <dbReference type="Pfam" id="PF05433"/>
    </source>
</evidence>
<gene>
    <name evidence="8" type="ORF">GCM10008023_31480</name>
</gene>
<dbReference type="Proteomes" id="UP000652430">
    <property type="component" value="Unassembled WGS sequence"/>
</dbReference>
<evidence type="ECO:0000256" key="2">
    <source>
        <dbReference type="ARBA" id="ARBA00008681"/>
    </source>
</evidence>
<dbReference type="RefSeq" id="WP_189677023.1">
    <property type="nucleotide sequence ID" value="NZ_BNAQ01000005.1"/>
</dbReference>
<dbReference type="InterPro" id="IPR008816">
    <property type="entry name" value="Gly_zipper_2TM_dom"/>
</dbReference>
<keyword evidence="9" id="KW-1185">Reference proteome</keyword>
<comment type="similarity">
    <text evidence="2">Belongs to the rickettsiale 17 kDa surface antigen family.</text>
</comment>
<name>A0ABQ3LNU4_9SPHN</name>
<dbReference type="PANTHER" id="PTHR35603">
    <property type="match status" value="1"/>
</dbReference>
<keyword evidence="4" id="KW-0472">Membrane</keyword>
<evidence type="ECO:0000256" key="1">
    <source>
        <dbReference type="ARBA" id="ARBA00004459"/>
    </source>
</evidence>